<feature type="region of interest" description="Disordered" evidence="1">
    <location>
        <begin position="205"/>
        <end position="227"/>
    </location>
</feature>
<evidence type="ECO:0000313" key="3">
    <source>
        <dbReference type="Proteomes" id="UP000244193"/>
    </source>
</evidence>
<name>A0A2S0REU5_9FLAO</name>
<dbReference type="EMBL" id="CP028811">
    <property type="protein sequence ID" value="AWA29810.1"/>
    <property type="molecule type" value="Genomic_DNA"/>
</dbReference>
<feature type="compositionally biased region" description="Basic and acidic residues" evidence="1">
    <location>
        <begin position="214"/>
        <end position="227"/>
    </location>
</feature>
<evidence type="ECO:0000313" key="2">
    <source>
        <dbReference type="EMBL" id="AWA29810.1"/>
    </source>
</evidence>
<proteinExistence type="predicted"/>
<gene>
    <name evidence="2" type="ORF">HYN48_06815</name>
</gene>
<accession>A0A2S0REU5</accession>
<reference evidence="2 3" key="1">
    <citation type="submission" date="2018-04" db="EMBL/GenBank/DDBJ databases">
        <title>Genome sequencing of Flavobacterium sp. HYN0048.</title>
        <authorList>
            <person name="Yi H."/>
            <person name="Baek C."/>
        </authorList>
    </citation>
    <scope>NUCLEOTIDE SEQUENCE [LARGE SCALE GENOMIC DNA]</scope>
    <source>
        <strain evidence="2 3">HYN0048</strain>
    </source>
</reference>
<protein>
    <submittedName>
        <fullName evidence="2">Uncharacterized protein</fullName>
    </submittedName>
</protein>
<dbReference type="Proteomes" id="UP000244193">
    <property type="component" value="Chromosome"/>
</dbReference>
<dbReference type="RefSeq" id="WP_108370394.1">
    <property type="nucleotide sequence ID" value="NZ_CP028811.1"/>
</dbReference>
<keyword evidence="3" id="KW-1185">Reference proteome</keyword>
<organism evidence="2 3">
    <name type="scientific">Flavobacterium magnum</name>
    <dbReference type="NCBI Taxonomy" id="2162713"/>
    <lineage>
        <taxon>Bacteria</taxon>
        <taxon>Pseudomonadati</taxon>
        <taxon>Bacteroidota</taxon>
        <taxon>Flavobacteriia</taxon>
        <taxon>Flavobacteriales</taxon>
        <taxon>Flavobacteriaceae</taxon>
        <taxon>Flavobacterium</taxon>
    </lineage>
</organism>
<dbReference type="KEGG" id="fmg:HYN48_06815"/>
<evidence type="ECO:0000256" key="1">
    <source>
        <dbReference type="SAM" id="MobiDB-lite"/>
    </source>
</evidence>
<sequence>MKKIMLIICLLTLNLGYSKVFPVAVKYKDGHEENGFMENIMQKKIDLLGFGSWEHTYNLDAKVLKIRDSEKGNARKVSVKDIDYVIFHFEKGDLEYKAIRLMRIGGGGKLNDDGIYLLPVVRKGLINIYGFTFVHTEPGNPADRFSRDITVREYFFYYQNPKMDYAIDYLNTTDILTFISLRKKVALPLTDLFKDCPQMTAEIEKATADGTTSRQERKQAWKESEAKQAELDSEFSKLTEGQKISDLDTYHKYDRDFMEQFIVKYGEFCPETK</sequence>
<dbReference type="OrthoDB" id="1366264at2"/>
<dbReference type="AlphaFoldDB" id="A0A2S0REU5"/>